<dbReference type="RefSeq" id="WP_179940264.1">
    <property type="nucleotide sequence ID" value="NZ_JACBYF010000002.1"/>
</dbReference>
<evidence type="ECO:0000256" key="4">
    <source>
        <dbReference type="ARBA" id="ARBA00023136"/>
    </source>
</evidence>
<evidence type="ECO:0000259" key="6">
    <source>
        <dbReference type="Pfam" id="PF01061"/>
    </source>
</evidence>
<dbReference type="InterPro" id="IPR051784">
    <property type="entry name" value="Nod_factor_ABC_transporter"/>
</dbReference>
<dbReference type="EMBL" id="JACBYF010000002">
    <property type="protein sequence ID" value="NYS46940.1"/>
    <property type="molecule type" value="Genomic_DNA"/>
</dbReference>
<feature type="transmembrane region" description="Helical" evidence="5">
    <location>
        <begin position="55"/>
        <end position="80"/>
    </location>
</feature>
<evidence type="ECO:0000256" key="3">
    <source>
        <dbReference type="ARBA" id="ARBA00022989"/>
    </source>
</evidence>
<evidence type="ECO:0000313" key="7">
    <source>
        <dbReference type="EMBL" id="NYS46940.1"/>
    </source>
</evidence>
<feature type="domain" description="ABC-2 type transporter transmembrane" evidence="6">
    <location>
        <begin position="29"/>
        <end position="215"/>
    </location>
</feature>
<proteinExistence type="predicted"/>
<protein>
    <submittedName>
        <fullName evidence="7">ABC transporter permease</fullName>
    </submittedName>
</protein>
<evidence type="ECO:0000256" key="5">
    <source>
        <dbReference type="SAM" id="Phobius"/>
    </source>
</evidence>
<evidence type="ECO:0000256" key="1">
    <source>
        <dbReference type="ARBA" id="ARBA00004141"/>
    </source>
</evidence>
<gene>
    <name evidence="7" type="ORF">HZY85_01865</name>
</gene>
<reference evidence="7 8" key="1">
    <citation type="submission" date="2020-07" db="EMBL/GenBank/DDBJ databases">
        <title>MOT database genomes.</title>
        <authorList>
            <person name="Joseph S."/>
            <person name="Aduse-Opoku J."/>
            <person name="Hashim A."/>
            <person name="Wade W."/>
            <person name="Curtis M."/>
        </authorList>
    </citation>
    <scope>NUCLEOTIDE SEQUENCE [LARGE SCALE GENOMIC DNA]</scope>
    <source>
        <strain evidence="7 8">CIP 106318</strain>
    </source>
</reference>
<accession>A0ABX2SXG8</accession>
<sequence length="262" mass="29659">MEFIYRFFRRIKFSYKISSILSDWKGFLMLDVSAPVLQMCCFSLVGYYVYGADNIAKWMIGNAILISSFGAIYRVGLQLIREKSNGTLSLLVATRTRLSEIFFTSAVSSMLTSFISVIIGVVLMSIILNISWDFIKIVSFISVLIVAIFTSVCFGFLFSCFILISTEVQLLVNTAEKVLLIFTGANFSITQLPIFLQKFSYCLPLTRSIEASQKIIQGDSIFNNIHLIRMEFILGIIFLFLGTLMLRYMESLAIKKGILDML</sequence>
<dbReference type="PANTHER" id="PTHR43229:SF6">
    <property type="entry name" value="ABC-TYPE MULTIDRUG TRANSPORT SYSTEM, PERMEASE COMPONENT"/>
    <property type="match status" value="1"/>
</dbReference>
<keyword evidence="3 5" id="KW-1133">Transmembrane helix</keyword>
<evidence type="ECO:0000256" key="2">
    <source>
        <dbReference type="ARBA" id="ARBA00022692"/>
    </source>
</evidence>
<evidence type="ECO:0000313" key="8">
    <source>
        <dbReference type="Proteomes" id="UP000531840"/>
    </source>
</evidence>
<dbReference type="Pfam" id="PF01061">
    <property type="entry name" value="ABC2_membrane"/>
    <property type="match status" value="1"/>
</dbReference>
<dbReference type="PANTHER" id="PTHR43229">
    <property type="entry name" value="NODULATION PROTEIN J"/>
    <property type="match status" value="1"/>
</dbReference>
<comment type="caution">
    <text evidence="7">The sequence shown here is derived from an EMBL/GenBank/DDBJ whole genome shotgun (WGS) entry which is preliminary data.</text>
</comment>
<dbReference type="InterPro" id="IPR013525">
    <property type="entry name" value="ABC2_TM"/>
</dbReference>
<feature type="transmembrane region" description="Helical" evidence="5">
    <location>
        <begin position="101"/>
        <end position="128"/>
    </location>
</feature>
<organism evidence="7 8">
    <name type="scientific">Gemelliphila palaticanis</name>
    <dbReference type="NCBI Taxonomy" id="81950"/>
    <lineage>
        <taxon>Bacteria</taxon>
        <taxon>Bacillati</taxon>
        <taxon>Bacillota</taxon>
        <taxon>Bacilli</taxon>
        <taxon>Bacillales</taxon>
        <taxon>Gemellaceae</taxon>
        <taxon>Gemelliphila</taxon>
    </lineage>
</organism>
<keyword evidence="4 5" id="KW-0472">Membrane</keyword>
<feature type="transmembrane region" description="Helical" evidence="5">
    <location>
        <begin position="178"/>
        <end position="196"/>
    </location>
</feature>
<name>A0ABX2SXG8_9BACL</name>
<keyword evidence="8" id="KW-1185">Reference proteome</keyword>
<comment type="subcellular location">
    <subcellularLocation>
        <location evidence="1">Membrane</location>
        <topology evidence="1">Multi-pass membrane protein</topology>
    </subcellularLocation>
</comment>
<dbReference type="Proteomes" id="UP000531840">
    <property type="component" value="Unassembled WGS sequence"/>
</dbReference>
<feature type="transmembrane region" description="Helical" evidence="5">
    <location>
        <begin position="26"/>
        <end position="49"/>
    </location>
</feature>
<feature type="transmembrane region" description="Helical" evidence="5">
    <location>
        <begin position="140"/>
        <end position="166"/>
    </location>
</feature>
<feature type="transmembrane region" description="Helical" evidence="5">
    <location>
        <begin position="227"/>
        <end position="246"/>
    </location>
</feature>
<keyword evidence="2 5" id="KW-0812">Transmembrane</keyword>